<sequence>MVSYIINNTTIKVNALNKDGLTALDIVEYEKGNHSPRSQVISTLTSAGARRSTKVKVETSSLESHLDVAPNNLANNAAEGENSTPQSEHGNGHGKYHQIHRERLQNAQNTITVVAVLIATVTFSAGLAPPGGMYQDGDSAGRPIMGDTRLFKVFMVSNDMALFTSLSIVIVLVSVIPIRHKALTRLLAVTDKAMWVAVSFMVVAYTTGSWITWSTKKGNRLTLEVVYGLCVGMLGAVFIALLVMMIRKLVSKLEGRDGSQTESPDKPTEAGRYGVSTMKWGYVIH</sequence>
<dbReference type="PANTHER" id="PTHR24186:SF38">
    <property type="entry name" value="ANKYRIN REPEAT FAMILY PROTEIN"/>
    <property type="match status" value="1"/>
</dbReference>
<dbReference type="AlphaFoldDB" id="A0A5K1E1U2"/>
<feature type="transmembrane region" description="Helical" evidence="8">
    <location>
        <begin position="193"/>
        <end position="213"/>
    </location>
</feature>
<evidence type="ECO:0000313" key="10">
    <source>
        <dbReference type="EMBL" id="VVW45125.1"/>
    </source>
</evidence>
<reference evidence="10" key="1">
    <citation type="submission" date="2019-09" db="EMBL/GenBank/DDBJ databases">
        <authorList>
            <person name="Zhang L."/>
        </authorList>
    </citation>
    <scope>NUCLEOTIDE SEQUENCE</scope>
</reference>
<feature type="region of interest" description="Disordered" evidence="7">
    <location>
        <begin position="69"/>
        <end position="96"/>
    </location>
</feature>
<protein>
    <recommendedName>
        <fullName evidence="9">PGG domain-containing protein</fullName>
    </recommendedName>
</protein>
<keyword evidence="4 8" id="KW-1133">Transmembrane helix</keyword>
<evidence type="ECO:0000256" key="1">
    <source>
        <dbReference type="ARBA" id="ARBA00004141"/>
    </source>
</evidence>
<feature type="domain" description="PGG" evidence="9">
    <location>
        <begin position="102"/>
        <end position="211"/>
    </location>
</feature>
<evidence type="ECO:0000256" key="7">
    <source>
        <dbReference type="SAM" id="MobiDB-lite"/>
    </source>
</evidence>
<keyword evidence="5" id="KW-0040">ANK repeat</keyword>
<keyword evidence="3" id="KW-0677">Repeat</keyword>
<gene>
    <name evidence="10" type="ORF">NYM_LOCUS21916</name>
</gene>
<evidence type="ECO:0000256" key="5">
    <source>
        <dbReference type="ARBA" id="ARBA00023043"/>
    </source>
</evidence>
<organism evidence="10">
    <name type="scientific">Nymphaea colorata</name>
    <name type="common">pocket water lily</name>
    <dbReference type="NCBI Taxonomy" id="210225"/>
    <lineage>
        <taxon>Eukaryota</taxon>
        <taxon>Viridiplantae</taxon>
        <taxon>Streptophyta</taxon>
        <taxon>Embryophyta</taxon>
        <taxon>Tracheophyta</taxon>
        <taxon>Spermatophyta</taxon>
        <taxon>Magnoliopsida</taxon>
        <taxon>Nymphaeales</taxon>
        <taxon>Nymphaeaceae</taxon>
        <taxon>Nymphaea</taxon>
    </lineage>
</organism>
<proteinExistence type="predicted"/>
<dbReference type="GO" id="GO:0005886">
    <property type="term" value="C:plasma membrane"/>
    <property type="evidence" value="ECO:0007669"/>
    <property type="project" value="TreeGrafter"/>
</dbReference>
<dbReference type="Pfam" id="PF13962">
    <property type="entry name" value="PGG"/>
    <property type="match status" value="1"/>
</dbReference>
<keyword evidence="6 8" id="KW-0472">Membrane</keyword>
<evidence type="ECO:0000256" key="6">
    <source>
        <dbReference type="ARBA" id="ARBA00023136"/>
    </source>
</evidence>
<feature type="transmembrane region" description="Helical" evidence="8">
    <location>
        <begin position="111"/>
        <end position="130"/>
    </location>
</feature>
<evidence type="ECO:0000256" key="2">
    <source>
        <dbReference type="ARBA" id="ARBA00022692"/>
    </source>
</evidence>
<evidence type="ECO:0000259" key="9">
    <source>
        <dbReference type="Pfam" id="PF13962"/>
    </source>
</evidence>
<comment type="subcellular location">
    <subcellularLocation>
        <location evidence="1">Membrane</location>
        <topology evidence="1">Multi-pass membrane protein</topology>
    </subcellularLocation>
</comment>
<feature type="transmembrane region" description="Helical" evidence="8">
    <location>
        <begin position="150"/>
        <end position="173"/>
    </location>
</feature>
<dbReference type="EMBL" id="LR721784">
    <property type="protein sequence ID" value="VVW45125.1"/>
    <property type="molecule type" value="Genomic_DNA"/>
</dbReference>
<dbReference type="InterPro" id="IPR026961">
    <property type="entry name" value="PGG_dom"/>
</dbReference>
<evidence type="ECO:0000256" key="8">
    <source>
        <dbReference type="SAM" id="Phobius"/>
    </source>
</evidence>
<feature type="compositionally biased region" description="Low complexity" evidence="7">
    <location>
        <begin position="69"/>
        <end position="78"/>
    </location>
</feature>
<evidence type="ECO:0000256" key="4">
    <source>
        <dbReference type="ARBA" id="ARBA00022989"/>
    </source>
</evidence>
<feature type="transmembrane region" description="Helical" evidence="8">
    <location>
        <begin position="225"/>
        <end position="246"/>
    </location>
</feature>
<keyword evidence="2 8" id="KW-0812">Transmembrane</keyword>
<evidence type="ECO:0000256" key="3">
    <source>
        <dbReference type="ARBA" id="ARBA00022737"/>
    </source>
</evidence>
<dbReference type="PANTHER" id="PTHR24186">
    <property type="entry name" value="PROTEIN PHOSPHATASE 1 REGULATORY SUBUNIT"/>
    <property type="match status" value="1"/>
</dbReference>
<accession>A0A5K1E1U2</accession>
<name>A0A5K1E1U2_9MAGN</name>